<comment type="caution">
    <text evidence="1">The sequence shown here is derived from an EMBL/GenBank/DDBJ whole genome shotgun (WGS) entry which is preliminary data.</text>
</comment>
<evidence type="ECO:0000313" key="2">
    <source>
        <dbReference type="Proteomes" id="UP000439903"/>
    </source>
</evidence>
<reference evidence="1 2" key="1">
    <citation type="journal article" date="2019" name="Environ. Microbiol.">
        <title>At the nexus of three kingdoms: the genome of the mycorrhizal fungus Gigaspora margarita provides insights into plant, endobacterial and fungal interactions.</title>
        <authorList>
            <person name="Venice F."/>
            <person name="Ghignone S."/>
            <person name="Salvioli di Fossalunga A."/>
            <person name="Amselem J."/>
            <person name="Novero M."/>
            <person name="Xianan X."/>
            <person name="Sedzielewska Toro K."/>
            <person name="Morin E."/>
            <person name="Lipzen A."/>
            <person name="Grigoriev I.V."/>
            <person name="Henrissat B."/>
            <person name="Martin F.M."/>
            <person name="Bonfante P."/>
        </authorList>
    </citation>
    <scope>NUCLEOTIDE SEQUENCE [LARGE SCALE GENOMIC DNA]</scope>
    <source>
        <strain evidence="1 2">BEG34</strain>
    </source>
</reference>
<dbReference type="Proteomes" id="UP000439903">
    <property type="component" value="Unassembled WGS sequence"/>
</dbReference>
<evidence type="ECO:0000313" key="1">
    <source>
        <dbReference type="EMBL" id="KAF0521899.1"/>
    </source>
</evidence>
<gene>
    <name evidence="1" type="ORF">F8M41_015675</name>
</gene>
<sequence>MIFKNLSFELVLSGLKLSFRTFIEHNLPIVSNYGNVETFEKFLEPTNNRIVNERKDLNVDIHGWYELLVFLIQSKWLKSGSEILVKDMREFMTTISTKPLNNVGF</sequence>
<dbReference type="AlphaFoldDB" id="A0A8H4AQI4"/>
<name>A0A8H4AQI4_GIGMA</name>
<dbReference type="EMBL" id="WTPW01000331">
    <property type="protein sequence ID" value="KAF0521899.1"/>
    <property type="molecule type" value="Genomic_DNA"/>
</dbReference>
<organism evidence="1 2">
    <name type="scientific">Gigaspora margarita</name>
    <dbReference type="NCBI Taxonomy" id="4874"/>
    <lineage>
        <taxon>Eukaryota</taxon>
        <taxon>Fungi</taxon>
        <taxon>Fungi incertae sedis</taxon>
        <taxon>Mucoromycota</taxon>
        <taxon>Glomeromycotina</taxon>
        <taxon>Glomeromycetes</taxon>
        <taxon>Diversisporales</taxon>
        <taxon>Gigasporaceae</taxon>
        <taxon>Gigaspora</taxon>
    </lineage>
</organism>
<protein>
    <submittedName>
        <fullName evidence="1">Uncharacterized protein</fullName>
    </submittedName>
</protein>
<dbReference type="OrthoDB" id="10350585at2759"/>
<accession>A0A8H4AQI4</accession>
<proteinExistence type="predicted"/>
<keyword evidence="2" id="KW-1185">Reference proteome</keyword>